<dbReference type="OrthoDB" id="525039at2"/>
<dbReference type="GO" id="GO:0016787">
    <property type="term" value="F:hydrolase activity"/>
    <property type="evidence" value="ECO:0007669"/>
    <property type="project" value="UniProtKB-KW"/>
</dbReference>
<evidence type="ECO:0000313" key="4">
    <source>
        <dbReference type="EMBL" id="SES49396.1"/>
    </source>
</evidence>
<proteinExistence type="predicted"/>
<evidence type="ECO:0000313" key="5">
    <source>
        <dbReference type="Proteomes" id="UP000199019"/>
    </source>
</evidence>
<dbReference type="Pfam" id="PF04203">
    <property type="entry name" value="Sortase"/>
    <property type="match status" value="1"/>
</dbReference>
<keyword evidence="5" id="KW-1185">Reference proteome</keyword>
<feature type="region of interest" description="Disordered" evidence="2">
    <location>
        <begin position="35"/>
        <end position="92"/>
    </location>
</feature>
<evidence type="ECO:0000256" key="1">
    <source>
        <dbReference type="ARBA" id="ARBA00022801"/>
    </source>
</evidence>
<gene>
    <name evidence="4" type="ORF">SAMN05216199_0356</name>
</gene>
<dbReference type="RefSeq" id="WP_143056347.1">
    <property type="nucleotide sequence ID" value="NZ_FOHB01000012.1"/>
</dbReference>
<dbReference type="InterPro" id="IPR005754">
    <property type="entry name" value="Sortase"/>
</dbReference>
<dbReference type="AlphaFoldDB" id="A0A1H9XTE4"/>
<dbReference type="InterPro" id="IPR023365">
    <property type="entry name" value="Sortase_dom-sf"/>
</dbReference>
<reference evidence="5" key="1">
    <citation type="submission" date="2016-10" db="EMBL/GenBank/DDBJ databases">
        <authorList>
            <person name="Varghese N."/>
            <person name="Submissions S."/>
        </authorList>
    </citation>
    <scope>NUCLEOTIDE SEQUENCE [LARGE SCALE GENOMIC DNA]</scope>
    <source>
        <strain evidence="5">CGMCC 1.6963</strain>
    </source>
</reference>
<protein>
    <submittedName>
        <fullName evidence="4">Sortase family protein</fullName>
    </submittedName>
</protein>
<dbReference type="Gene3D" id="2.40.260.10">
    <property type="entry name" value="Sortase"/>
    <property type="match status" value="1"/>
</dbReference>
<organism evidence="4 5">
    <name type="scientific">Pedococcus cremeus</name>
    <dbReference type="NCBI Taxonomy" id="587636"/>
    <lineage>
        <taxon>Bacteria</taxon>
        <taxon>Bacillati</taxon>
        <taxon>Actinomycetota</taxon>
        <taxon>Actinomycetes</taxon>
        <taxon>Micrococcales</taxon>
        <taxon>Intrasporangiaceae</taxon>
        <taxon>Pedococcus</taxon>
    </lineage>
</organism>
<evidence type="ECO:0000256" key="3">
    <source>
        <dbReference type="SAM" id="SignalP"/>
    </source>
</evidence>
<feature type="compositionally biased region" description="Low complexity" evidence="2">
    <location>
        <begin position="38"/>
        <end position="90"/>
    </location>
</feature>
<sequence>MRPSRHRRPGLAPVVAGALLLAATGVGAAVRAADRPAPDAGVVPTGSARAGAPSGTAPSAGAPSGTAPAPSATSRTAAKAAGAATLTPAPDRSFLPSNLRVAAIGAVAPVVPTTVDDKGGLGIPDNPRQVGWWSGGAAPGSPYGTVLLAGHVDSAEEGLGSLVDLSRTPIGATVRVSGPAGVSQAYLVVARRSYPKATLPWRELFRQDVPARLLLVTCGGEFDRSTGHYERNVVVFAVPA</sequence>
<dbReference type="InterPro" id="IPR042001">
    <property type="entry name" value="Sortase_F"/>
</dbReference>
<evidence type="ECO:0000256" key="2">
    <source>
        <dbReference type="SAM" id="MobiDB-lite"/>
    </source>
</evidence>
<feature type="chain" id="PRO_5011755392" evidence="3">
    <location>
        <begin position="29"/>
        <end position="240"/>
    </location>
</feature>
<feature type="signal peptide" evidence="3">
    <location>
        <begin position="1"/>
        <end position="28"/>
    </location>
</feature>
<dbReference type="Proteomes" id="UP000199019">
    <property type="component" value="Unassembled WGS sequence"/>
</dbReference>
<dbReference type="EMBL" id="FOHB01000012">
    <property type="protein sequence ID" value="SES49396.1"/>
    <property type="molecule type" value="Genomic_DNA"/>
</dbReference>
<accession>A0A1H9XTE4</accession>
<dbReference type="CDD" id="cd05829">
    <property type="entry name" value="Sortase_F"/>
    <property type="match status" value="1"/>
</dbReference>
<keyword evidence="1" id="KW-0378">Hydrolase</keyword>
<keyword evidence="3" id="KW-0732">Signal</keyword>
<name>A0A1H9XTE4_9MICO</name>